<keyword evidence="1" id="KW-1133">Transmembrane helix</keyword>
<keyword evidence="3" id="KW-1185">Reference proteome</keyword>
<proteinExistence type="predicted"/>
<sequence>MYSLRERLLLVDGMGVLSFLFLSSSFSFSFSFPFLRSSLLYRASHIYSLPFLLPIYSSILFHVTRSFIHTTSVCLVLNGHGVLEFFLTLFPVSYVFSIEPATIHSH</sequence>
<evidence type="ECO:0000256" key="1">
    <source>
        <dbReference type="SAM" id="Phobius"/>
    </source>
</evidence>
<dbReference type="GeneID" id="38144419"/>
<feature type="transmembrane region" description="Helical" evidence="1">
    <location>
        <begin position="9"/>
        <end position="32"/>
    </location>
</feature>
<feature type="transmembrane region" description="Helical" evidence="1">
    <location>
        <begin position="75"/>
        <end position="96"/>
    </location>
</feature>
<dbReference type="EMBL" id="KZ852053">
    <property type="protein sequence ID" value="RDH31749.1"/>
    <property type="molecule type" value="Genomic_DNA"/>
</dbReference>
<feature type="transmembrane region" description="Helical" evidence="1">
    <location>
        <begin position="44"/>
        <end position="63"/>
    </location>
</feature>
<evidence type="ECO:0000313" key="2">
    <source>
        <dbReference type="EMBL" id="RDH31749.1"/>
    </source>
</evidence>
<gene>
    <name evidence="2" type="ORF">BDQ94DRAFT_56369</name>
</gene>
<evidence type="ECO:0000313" key="3">
    <source>
        <dbReference type="Proteomes" id="UP000253729"/>
    </source>
</evidence>
<dbReference type="RefSeq" id="XP_026624771.1">
    <property type="nucleotide sequence ID" value="XM_026776063.1"/>
</dbReference>
<organism evidence="2 3">
    <name type="scientific">Aspergillus welwitschiae</name>
    <dbReference type="NCBI Taxonomy" id="1341132"/>
    <lineage>
        <taxon>Eukaryota</taxon>
        <taxon>Fungi</taxon>
        <taxon>Dikarya</taxon>
        <taxon>Ascomycota</taxon>
        <taxon>Pezizomycotina</taxon>
        <taxon>Eurotiomycetes</taxon>
        <taxon>Eurotiomycetidae</taxon>
        <taxon>Eurotiales</taxon>
        <taxon>Aspergillaceae</taxon>
        <taxon>Aspergillus</taxon>
        <taxon>Aspergillus subgen. Circumdati</taxon>
    </lineage>
</organism>
<name>A0A3F3PXV5_9EURO</name>
<dbReference type="AlphaFoldDB" id="A0A3F3PXV5"/>
<accession>A0A3F3PXV5</accession>
<keyword evidence="1" id="KW-0472">Membrane</keyword>
<keyword evidence="1" id="KW-0812">Transmembrane</keyword>
<reference evidence="2 3" key="1">
    <citation type="submission" date="2018-07" db="EMBL/GenBank/DDBJ databases">
        <title>The genomes of Aspergillus section Nigri reveals drivers in fungal speciation.</title>
        <authorList>
            <consortium name="DOE Joint Genome Institute"/>
            <person name="Vesth T.C."/>
            <person name="Nybo J."/>
            <person name="Theobald S."/>
            <person name="Brandl J."/>
            <person name="Frisvad J.C."/>
            <person name="Nielsen K.F."/>
            <person name="Lyhne E.K."/>
            <person name="Kogle M.E."/>
            <person name="Kuo A."/>
            <person name="Riley R."/>
            <person name="Clum A."/>
            <person name="Nolan M."/>
            <person name="Lipzen A."/>
            <person name="Salamov A."/>
            <person name="Henrissat B."/>
            <person name="Wiebenga A."/>
            <person name="De vries R.P."/>
            <person name="Grigoriev I.V."/>
            <person name="Mortensen U.H."/>
            <person name="Andersen M.R."/>
            <person name="Baker S.E."/>
        </authorList>
    </citation>
    <scope>NUCLEOTIDE SEQUENCE [LARGE SCALE GENOMIC DNA]</scope>
    <source>
        <strain evidence="2 3">CBS 139.54b</strain>
    </source>
</reference>
<dbReference type="Proteomes" id="UP000253729">
    <property type="component" value="Unassembled WGS sequence"/>
</dbReference>
<protein>
    <submittedName>
        <fullName evidence="2">Uncharacterized protein</fullName>
    </submittedName>
</protein>